<name>A0A540VJA4_9CHLR</name>
<sequence length="907" mass="101691">MQSSAGAILLFSINALGFLLINLFYFSPHFRIHQQEPDCLLRLFISLVSLVILVGWIATSLAMLGIYELKWVAISLLAINGGFISIVLSRRLVQPGVKTTAEIPWHSPWRKLSANFCRDLLAVRFQCKGNWNELALTILVLISAGLYLHPHEYVLGGNDAGSYINIAAATARTGTYLQRDEWNLFLAEHGAATLRTQPRPMLTRHLQFVGWYIDDEDPAISRPQFFPYHPSLLSIAMSIGGVRAGFYVTPLVAILGIVALYLLARQLFNEWVALLAASFLTITSTQIFFARYPTTEPLTMLLLFAGFLAFQVLWDEATPSPLWGAFGGAALGSALLTRIDLPLVLAMVMAGLIWLAWQRRWHLGWSAFALVLLAFALQMFLIIWFFTWPYFWNTYRAVYGLVIRSSWLLIGTALSALVVCLAALLLGPRRFQDRLQRLKHSASVRWILGVGIIALSLYAYFLRPILEPTRIITSWPGNVEVPLLNGQNWLRMGWYITPLGIALATIGLAMILIRERLARLTIVLGIGVLTTVQYVYNIMNMPYHIYTMRRYVPIVIPMLWICAAYAIVALPRFFRPWMTLAVRGILVAALVGGLVYQDRYVVRARDYAGSLTQLYELHQQLQTDAILLFAEPGESTFSDAFGVPLHSIFGHPIATIRTGNRASEEDTSAASLQHERAVVEFLEALLMRAKAQKRPVQLLAVDPIPATVRNHLTLQPSGYYDFTTQMLMNTFDAFPSVTQTIHYGIEIYDVAPPDSMQLAQESITVDIGSMDGAYLDDGFWGKEYIPGAPSMRWTQAVATLTLPLPAPSDGPGWEIQIRAMIYRPDGIEPTDVIVRAGNHTIGSFIPTEEWTTYTFQVEATDLESPDSIQLQFIATPFVPAELGLNNDQRQLGFLLDWIKITPSTWTR</sequence>
<accession>A0A540VJA4</accession>
<feature type="transmembrane region" description="Helical" evidence="1">
    <location>
        <begin position="334"/>
        <end position="356"/>
    </location>
</feature>
<evidence type="ECO:0000256" key="1">
    <source>
        <dbReference type="SAM" id="Phobius"/>
    </source>
</evidence>
<feature type="transmembrane region" description="Helical" evidence="1">
    <location>
        <begin position="71"/>
        <end position="88"/>
    </location>
</feature>
<dbReference type="OrthoDB" id="5480206at2"/>
<feature type="transmembrane region" description="Helical" evidence="1">
    <location>
        <begin position="520"/>
        <end position="539"/>
    </location>
</feature>
<feature type="transmembrane region" description="Helical" evidence="1">
    <location>
        <begin position="446"/>
        <end position="466"/>
    </location>
</feature>
<gene>
    <name evidence="3" type="ORF">FKZ61_06165</name>
</gene>
<evidence type="ECO:0000313" key="4">
    <source>
        <dbReference type="Proteomes" id="UP000317371"/>
    </source>
</evidence>
<keyword evidence="1" id="KW-0472">Membrane</keyword>
<comment type="caution">
    <text evidence="3">The sequence shown here is derived from an EMBL/GenBank/DDBJ whole genome shotgun (WGS) entry which is preliminary data.</text>
</comment>
<keyword evidence="1" id="KW-1133">Transmembrane helix</keyword>
<feature type="transmembrane region" description="Helical" evidence="1">
    <location>
        <begin position="270"/>
        <end position="290"/>
    </location>
</feature>
<reference evidence="3 4" key="1">
    <citation type="submission" date="2019-06" db="EMBL/GenBank/DDBJ databases">
        <title>Genome sequence of Litorilinea aerophila BAA-2444.</title>
        <authorList>
            <person name="Maclea K.S."/>
            <person name="Maurais E.G."/>
            <person name="Iannazzi L.C."/>
        </authorList>
    </citation>
    <scope>NUCLEOTIDE SEQUENCE [LARGE SCALE GENOMIC DNA]</scope>
    <source>
        <strain evidence="3 4">ATCC BAA-2444</strain>
    </source>
</reference>
<evidence type="ECO:0000259" key="2">
    <source>
        <dbReference type="Pfam" id="PF13231"/>
    </source>
</evidence>
<feature type="transmembrane region" description="Helical" evidence="1">
    <location>
        <begin position="363"/>
        <end position="386"/>
    </location>
</feature>
<keyword evidence="4" id="KW-1185">Reference proteome</keyword>
<dbReference type="RefSeq" id="WP_141609212.1">
    <property type="nucleotide sequence ID" value="NZ_VIGC02000006.1"/>
</dbReference>
<dbReference type="AlphaFoldDB" id="A0A540VJA4"/>
<evidence type="ECO:0000313" key="3">
    <source>
        <dbReference type="EMBL" id="TQE96840.1"/>
    </source>
</evidence>
<feature type="transmembrane region" description="Helical" evidence="1">
    <location>
        <begin position="297"/>
        <end position="314"/>
    </location>
</feature>
<feature type="transmembrane region" description="Helical" evidence="1">
    <location>
        <begin position="492"/>
        <end position="513"/>
    </location>
</feature>
<feature type="transmembrane region" description="Helical" evidence="1">
    <location>
        <begin position="244"/>
        <end position="264"/>
    </location>
</feature>
<organism evidence="3 4">
    <name type="scientific">Litorilinea aerophila</name>
    <dbReference type="NCBI Taxonomy" id="1204385"/>
    <lineage>
        <taxon>Bacteria</taxon>
        <taxon>Bacillati</taxon>
        <taxon>Chloroflexota</taxon>
        <taxon>Caldilineae</taxon>
        <taxon>Caldilineales</taxon>
        <taxon>Caldilineaceae</taxon>
        <taxon>Litorilinea</taxon>
    </lineage>
</organism>
<feature type="transmembrane region" description="Helical" evidence="1">
    <location>
        <begin position="39"/>
        <end position="59"/>
    </location>
</feature>
<proteinExistence type="predicted"/>
<feature type="transmembrane region" description="Helical" evidence="1">
    <location>
        <begin position="6"/>
        <end position="27"/>
    </location>
</feature>
<dbReference type="GO" id="GO:0016740">
    <property type="term" value="F:transferase activity"/>
    <property type="evidence" value="ECO:0007669"/>
    <property type="project" value="UniProtKB-KW"/>
</dbReference>
<keyword evidence="1" id="KW-0812">Transmembrane</keyword>
<feature type="transmembrane region" description="Helical" evidence="1">
    <location>
        <begin position="406"/>
        <end position="426"/>
    </location>
</feature>
<protein>
    <submittedName>
        <fullName evidence="3">Glycosyltransferase family 39 protein</fullName>
    </submittedName>
</protein>
<dbReference type="EMBL" id="VIGC01000006">
    <property type="protein sequence ID" value="TQE96840.1"/>
    <property type="molecule type" value="Genomic_DNA"/>
</dbReference>
<feature type="domain" description="Glycosyltransferase RgtA/B/C/D-like" evidence="2">
    <location>
        <begin position="227"/>
        <end position="384"/>
    </location>
</feature>
<feature type="transmembrane region" description="Helical" evidence="1">
    <location>
        <begin position="577"/>
        <end position="596"/>
    </location>
</feature>
<dbReference type="Proteomes" id="UP000317371">
    <property type="component" value="Unassembled WGS sequence"/>
</dbReference>
<dbReference type="InterPro" id="IPR038731">
    <property type="entry name" value="RgtA/B/C-like"/>
</dbReference>
<keyword evidence="3" id="KW-0808">Transferase</keyword>
<dbReference type="InParanoid" id="A0A540VJA4"/>
<dbReference type="Pfam" id="PF13231">
    <property type="entry name" value="PMT_2"/>
    <property type="match status" value="1"/>
</dbReference>
<feature type="transmembrane region" description="Helical" evidence="1">
    <location>
        <begin position="551"/>
        <end position="570"/>
    </location>
</feature>